<dbReference type="InterPro" id="IPR005532">
    <property type="entry name" value="SUMF_dom"/>
</dbReference>
<dbReference type="InterPro" id="IPR016187">
    <property type="entry name" value="CTDL_fold"/>
</dbReference>
<sequence>MNNRKPVRWIAAVLVIGLLAGCGGGFSKKTKPPVAGEHFPQQKTSDLPQNAVEENNESFPEEDVEEKIIAQSLAPPSRPVFQPTSLPTGSPYHPSDLSQLPTTINRTDRSTMVLVPKGSYLVTNARRVSGGPFGNKEALYPVPMPAFYIDQHEITVSQFKRLYSEYDETAFTGGTPCPNCPAMGITLEEAESYCARTGKRLPSEAQWEAAGRGTRNQPYPWGKRFESDRANLSGDKDGSKGPANVGSFPTGASAFGSMDMIGNVWEWVNSGESTVAFKPMLGKTLSDKLEETRSTSVPSRPKRMGLVKGGGYRTTPMVAILSTRHRVPADMRNPTFGFRCVKPHLGN</sequence>
<dbReference type="PANTHER" id="PTHR23150">
    <property type="entry name" value="SULFATASE MODIFYING FACTOR 1, 2"/>
    <property type="match status" value="1"/>
</dbReference>
<feature type="region of interest" description="Disordered" evidence="1">
    <location>
        <begin position="204"/>
        <end position="245"/>
    </location>
</feature>
<organism evidence="3 4">
    <name type="scientific">Candidatus Nitronauta litoralis</name>
    <dbReference type="NCBI Taxonomy" id="2705533"/>
    <lineage>
        <taxon>Bacteria</taxon>
        <taxon>Pseudomonadati</taxon>
        <taxon>Nitrospinota/Tectimicrobiota group</taxon>
        <taxon>Nitrospinota</taxon>
        <taxon>Nitrospinia</taxon>
        <taxon>Nitrospinales</taxon>
        <taxon>Nitrospinaceae</taxon>
        <taxon>Candidatus Nitronauta</taxon>
    </lineage>
</organism>
<dbReference type="Gene3D" id="3.90.1580.10">
    <property type="entry name" value="paralog of FGE (formylglycine-generating enzyme)"/>
    <property type="match status" value="1"/>
</dbReference>
<feature type="region of interest" description="Disordered" evidence="1">
    <location>
        <begin position="288"/>
        <end position="309"/>
    </location>
</feature>
<name>A0A7T0G0D3_9BACT</name>
<evidence type="ECO:0000256" key="1">
    <source>
        <dbReference type="SAM" id="MobiDB-lite"/>
    </source>
</evidence>
<dbReference type="InterPro" id="IPR051043">
    <property type="entry name" value="Sulfatase_Mod_Factor_Kinase"/>
</dbReference>
<feature type="region of interest" description="Disordered" evidence="1">
    <location>
        <begin position="76"/>
        <end position="99"/>
    </location>
</feature>
<evidence type="ECO:0000313" key="3">
    <source>
        <dbReference type="EMBL" id="QPJ62254.1"/>
    </source>
</evidence>
<accession>A0A7T0G0D3</accession>
<dbReference type="Proteomes" id="UP000594688">
    <property type="component" value="Chromosome"/>
</dbReference>
<dbReference type="SUPFAM" id="SSF56436">
    <property type="entry name" value="C-type lectin-like"/>
    <property type="match status" value="1"/>
</dbReference>
<dbReference type="GO" id="GO:0120147">
    <property type="term" value="F:formylglycine-generating oxidase activity"/>
    <property type="evidence" value="ECO:0007669"/>
    <property type="project" value="TreeGrafter"/>
</dbReference>
<feature type="domain" description="Sulfatase-modifying factor enzyme-like" evidence="2">
    <location>
        <begin position="111"/>
        <end position="342"/>
    </location>
</feature>
<dbReference type="InterPro" id="IPR042095">
    <property type="entry name" value="SUMF_sf"/>
</dbReference>
<dbReference type="Pfam" id="PF03781">
    <property type="entry name" value="FGE-sulfatase"/>
    <property type="match status" value="1"/>
</dbReference>
<dbReference type="AlphaFoldDB" id="A0A7T0G0D3"/>
<protein>
    <submittedName>
        <fullName evidence="3">Formylglycine-generating enzyme family protein</fullName>
    </submittedName>
</protein>
<feature type="compositionally biased region" description="Basic and acidic residues" evidence="1">
    <location>
        <begin position="223"/>
        <end position="239"/>
    </location>
</feature>
<dbReference type="EMBL" id="CP048685">
    <property type="protein sequence ID" value="QPJ62254.1"/>
    <property type="molecule type" value="Genomic_DNA"/>
</dbReference>
<gene>
    <name evidence="3" type="ORF">G3M70_10375</name>
</gene>
<dbReference type="PROSITE" id="PS51257">
    <property type="entry name" value="PROKAR_LIPOPROTEIN"/>
    <property type="match status" value="1"/>
</dbReference>
<dbReference type="PANTHER" id="PTHR23150:SF19">
    <property type="entry name" value="FORMYLGLYCINE-GENERATING ENZYME"/>
    <property type="match status" value="1"/>
</dbReference>
<feature type="region of interest" description="Disordered" evidence="1">
    <location>
        <begin position="30"/>
        <end position="61"/>
    </location>
</feature>
<evidence type="ECO:0000259" key="2">
    <source>
        <dbReference type="Pfam" id="PF03781"/>
    </source>
</evidence>
<dbReference type="KEGG" id="nli:G3M70_10375"/>
<proteinExistence type="predicted"/>
<reference evidence="3 4" key="1">
    <citation type="submission" date="2020-02" db="EMBL/GenBank/DDBJ databases">
        <title>Genomic and physiological characterization of two novel Nitrospinaceae genera.</title>
        <authorList>
            <person name="Mueller A.J."/>
            <person name="Jung M.-Y."/>
            <person name="Strachan C.R."/>
            <person name="Herbold C.W."/>
            <person name="Kirkegaard R.H."/>
            <person name="Daims H."/>
        </authorList>
    </citation>
    <scope>NUCLEOTIDE SEQUENCE [LARGE SCALE GENOMIC DNA]</scope>
    <source>
        <strain evidence="3">EB</strain>
    </source>
</reference>
<evidence type="ECO:0000313" key="4">
    <source>
        <dbReference type="Proteomes" id="UP000594688"/>
    </source>
</evidence>